<dbReference type="PRINTS" id="PR00726">
    <property type="entry name" value="LEXASERPTASE"/>
</dbReference>
<evidence type="ECO:0000256" key="6">
    <source>
        <dbReference type="ARBA" id="ARBA00023236"/>
    </source>
</evidence>
<dbReference type="Pfam" id="PF00717">
    <property type="entry name" value="Peptidase_S24"/>
    <property type="match status" value="1"/>
</dbReference>
<protein>
    <recommendedName>
        <fullName evidence="9">Peptidase S24/S26A/S26B/S26C domain-containing protein</fullName>
    </recommendedName>
</protein>
<dbReference type="PANTHER" id="PTHR33516">
    <property type="entry name" value="LEXA REPRESSOR"/>
    <property type="match status" value="1"/>
</dbReference>
<dbReference type="InterPro" id="IPR039418">
    <property type="entry name" value="LexA-like"/>
</dbReference>
<evidence type="ECO:0000256" key="5">
    <source>
        <dbReference type="ARBA" id="ARBA00023204"/>
    </source>
</evidence>
<keyword evidence="3 7" id="KW-0378">Hydrolase</keyword>
<dbReference type="PANTHER" id="PTHR33516:SF2">
    <property type="entry name" value="LEXA REPRESSOR-RELATED"/>
    <property type="match status" value="1"/>
</dbReference>
<dbReference type="CDD" id="cd06529">
    <property type="entry name" value="S24_LexA-like"/>
    <property type="match status" value="1"/>
</dbReference>
<dbReference type="AlphaFoldDB" id="S3CGA0"/>
<dbReference type="GO" id="GO:0006355">
    <property type="term" value="P:regulation of DNA-templated transcription"/>
    <property type="evidence" value="ECO:0007669"/>
    <property type="project" value="InterPro"/>
</dbReference>
<dbReference type="InterPro" id="IPR050077">
    <property type="entry name" value="LexA_repressor"/>
</dbReference>
<dbReference type="Gene3D" id="2.10.109.10">
    <property type="entry name" value="Umud Fragment, subunit A"/>
    <property type="match status" value="1"/>
</dbReference>
<evidence type="ECO:0000256" key="2">
    <source>
        <dbReference type="ARBA" id="ARBA00022763"/>
    </source>
</evidence>
<feature type="domain" description="Peptidase S24/S26A/S26B/S26C" evidence="9">
    <location>
        <begin position="156"/>
        <end position="269"/>
    </location>
</feature>
<dbReference type="HOGENOM" id="CLU_1004465_0_0_4"/>
<accession>S3CGA0</accession>
<evidence type="ECO:0000259" key="9">
    <source>
        <dbReference type="Pfam" id="PF00717"/>
    </source>
</evidence>
<dbReference type="STRING" id="1203554.HMPREF1476_01010"/>
<keyword evidence="4 7" id="KW-0068">Autocatalytic cleavage</keyword>
<feature type="region of interest" description="Disordered" evidence="8">
    <location>
        <begin position="1"/>
        <end position="71"/>
    </location>
</feature>
<comment type="similarity">
    <text evidence="1 7">Belongs to the peptidase S24 family.</text>
</comment>
<dbReference type="GO" id="GO:0003677">
    <property type="term" value="F:DNA binding"/>
    <property type="evidence" value="ECO:0007669"/>
    <property type="project" value="InterPro"/>
</dbReference>
<dbReference type="RefSeq" id="WP_016474320.1">
    <property type="nucleotide sequence ID" value="NZ_KE150480.1"/>
</dbReference>
<name>S3CGA0_9BURK</name>
<evidence type="ECO:0000256" key="1">
    <source>
        <dbReference type="ARBA" id="ARBA00007484"/>
    </source>
</evidence>
<dbReference type="GO" id="GO:0009432">
    <property type="term" value="P:SOS response"/>
    <property type="evidence" value="ECO:0007669"/>
    <property type="project" value="UniProtKB-KW"/>
</dbReference>
<feature type="compositionally biased region" description="Polar residues" evidence="8">
    <location>
        <begin position="1"/>
        <end position="20"/>
    </location>
</feature>
<evidence type="ECO:0000313" key="11">
    <source>
        <dbReference type="Proteomes" id="UP000014400"/>
    </source>
</evidence>
<keyword evidence="6" id="KW-0742">SOS response</keyword>
<dbReference type="InterPro" id="IPR006197">
    <property type="entry name" value="Peptidase_S24_LexA"/>
</dbReference>
<evidence type="ECO:0000256" key="3">
    <source>
        <dbReference type="ARBA" id="ARBA00022801"/>
    </source>
</evidence>
<evidence type="ECO:0000313" key="10">
    <source>
        <dbReference type="EMBL" id="EPD99554.1"/>
    </source>
</evidence>
<dbReference type="PATRIC" id="fig|1203554.3.peg.1033"/>
<proteinExistence type="inferred from homology"/>
<dbReference type="eggNOG" id="COG1974">
    <property type="taxonomic scope" value="Bacteria"/>
</dbReference>
<dbReference type="EMBL" id="ATCF01000015">
    <property type="protein sequence ID" value="EPD99554.1"/>
    <property type="molecule type" value="Genomic_DNA"/>
</dbReference>
<evidence type="ECO:0000256" key="8">
    <source>
        <dbReference type="SAM" id="MobiDB-lite"/>
    </source>
</evidence>
<evidence type="ECO:0000256" key="7">
    <source>
        <dbReference type="RuleBase" id="RU003991"/>
    </source>
</evidence>
<dbReference type="SUPFAM" id="SSF51306">
    <property type="entry name" value="LexA/Signal peptidase"/>
    <property type="match status" value="1"/>
</dbReference>
<keyword evidence="5" id="KW-0234">DNA repair</keyword>
<organism evidence="10 11">
    <name type="scientific">Sutterella wadsworthensis HGA0223</name>
    <dbReference type="NCBI Taxonomy" id="1203554"/>
    <lineage>
        <taxon>Bacteria</taxon>
        <taxon>Pseudomonadati</taxon>
        <taxon>Pseudomonadota</taxon>
        <taxon>Betaproteobacteria</taxon>
        <taxon>Burkholderiales</taxon>
        <taxon>Sutterellaceae</taxon>
        <taxon>Sutterella</taxon>
    </lineage>
</organism>
<feature type="compositionally biased region" description="Basic and acidic residues" evidence="8">
    <location>
        <begin position="49"/>
        <end position="60"/>
    </location>
</feature>
<dbReference type="Proteomes" id="UP000014400">
    <property type="component" value="Unassembled WGS sequence"/>
</dbReference>
<dbReference type="NCBIfam" id="NF007621">
    <property type="entry name" value="PRK10276.1"/>
    <property type="match status" value="1"/>
</dbReference>
<gene>
    <name evidence="10" type="ORF">HMPREF1476_01010</name>
</gene>
<reference evidence="10 11" key="1">
    <citation type="submission" date="2013-04" db="EMBL/GenBank/DDBJ databases">
        <title>The Genome Sequence of Sutterella wadsworthensis HGA0223.</title>
        <authorList>
            <consortium name="The Broad Institute Genomics Platform"/>
            <person name="Earl A."/>
            <person name="Ward D."/>
            <person name="Feldgarden M."/>
            <person name="Gevers D."/>
            <person name="Schmidt T.M."/>
            <person name="Dover J."/>
            <person name="Dai D."/>
            <person name="Walker B."/>
            <person name="Young S."/>
            <person name="Zeng Q."/>
            <person name="Gargeya S."/>
            <person name="Fitzgerald M."/>
            <person name="Haas B."/>
            <person name="Abouelleil A."/>
            <person name="Allen A.W."/>
            <person name="Alvarado L."/>
            <person name="Arachchi H.M."/>
            <person name="Berlin A.M."/>
            <person name="Chapman S.B."/>
            <person name="Gainer-Dewar J."/>
            <person name="Goldberg J."/>
            <person name="Griggs A."/>
            <person name="Gujja S."/>
            <person name="Hansen M."/>
            <person name="Howarth C."/>
            <person name="Imamovic A."/>
            <person name="Ireland A."/>
            <person name="Larimer J."/>
            <person name="McCowan C."/>
            <person name="Murphy C."/>
            <person name="Pearson M."/>
            <person name="Poon T.W."/>
            <person name="Priest M."/>
            <person name="Roberts A."/>
            <person name="Saif S."/>
            <person name="Shea T."/>
            <person name="Sisk P."/>
            <person name="Sykes S."/>
            <person name="Wortman J."/>
            <person name="Nusbaum C."/>
            <person name="Birren B."/>
        </authorList>
    </citation>
    <scope>NUCLEOTIDE SEQUENCE [LARGE SCALE GENOMIC DNA]</scope>
    <source>
        <strain evidence="10 11">HGA0223</strain>
    </source>
</reference>
<keyword evidence="2" id="KW-0227">DNA damage</keyword>
<evidence type="ECO:0000256" key="4">
    <source>
        <dbReference type="ARBA" id="ARBA00022813"/>
    </source>
</evidence>
<dbReference type="GeneID" id="64061178"/>
<comment type="caution">
    <text evidence="10">The sequence shown here is derived from an EMBL/GenBank/DDBJ whole genome shotgun (WGS) entry which is preliminary data.</text>
</comment>
<dbReference type="GO" id="GO:0006281">
    <property type="term" value="P:DNA repair"/>
    <property type="evidence" value="ECO:0007669"/>
    <property type="project" value="UniProtKB-KW"/>
</dbReference>
<dbReference type="InterPro" id="IPR015927">
    <property type="entry name" value="Peptidase_S24_S26A/B/C"/>
</dbReference>
<sequence>MLKTKSTTETMGSSEISDQNDGLEGFNELEPTLPPRRKGSLRKAALEAAAEHGDRDEDAPKRKRGRPKADNPFSVVFTLRMRPSMAELCRQKGGSSFVRELVEQHLLQPRPVRCANKSTIEADGIDASLIRPEDFGQIYRPATSPARFRMKRIGMRAACGFPSPAADYESEDIDLSAWLVRKPNSTFIVEASGDSMIDAGICDGDMLIFDRDAQPRGGDIVLALYDGNITVKRLRIVDGRPELHPENAAARYKVICPKSTEQFEIEGVLRGLCRRYS</sequence>
<keyword evidence="11" id="KW-1185">Reference proteome</keyword>
<dbReference type="GO" id="GO:0016787">
    <property type="term" value="F:hydrolase activity"/>
    <property type="evidence" value="ECO:0007669"/>
    <property type="project" value="UniProtKB-KW"/>
</dbReference>
<dbReference type="InterPro" id="IPR036286">
    <property type="entry name" value="LexA/Signal_pep-like_sf"/>
</dbReference>